<gene>
    <name evidence="4" type="ORF">HPB48_000401</name>
</gene>
<keyword evidence="5" id="KW-1185">Reference proteome</keyword>
<dbReference type="OrthoDB" id="4525858at2759"/>
<dbReference type="VEuPathDB" id="VectorBase:HLOH_043303"/>
<evidence type="ECO:0000256" key="2">
    <source>
        <dbReference type="SAM" id="Coils"/>
    </source>
</evidence>
<dbReference type="Gene3D" id="3.30.70.270">
    <property type="match status" value="1"/>
</dbReference>
<sequence length="209" mass="23742">MEKWIGVENYKSTLLTSRAYDVQSASLYFTALLQNSPVSVAFMDLDNFKKLNSKLTHLDADEVLLCVGRMIRDAVSTETYCGKVVAGHIGGDEFMFTILGHDIVARDFMRSVLGHFEHLHPDFSKNEVHEKFQEFKEEHGFSASVGISAWKWDSDSSVERSATYVEKSKQTKMALEENARRANETLLIAKENKTRRRGGNVLLWSELSK</sequence>
<proteinExistence type="predicted"/>
<dbReference type="SMART" id="SM00267">
    <property type="entry name" value="GGDEF"/>
    <property type="match status" value="1"/>
</dbReference>
<keyword evidence="1" id="KW-0456">Lyase</keyword>
<evidence type="ECO:0000256" key="1">
    <source>
        <dbReference type="ARBA" id="ARBA00023239"/>
    </source>
</evidence>
<dbReference type="SUPFAM" id="SSF55073">
    <property type="entry name" value="Nucleotide cyclase"/>
    <property type="match status" value="1"/>
</dbReference>
<evidence type="ECO:0000313" key="5">
    <source>
        <dbReference type="Proteomes" id="UP000821853"/>
    </source>
</evidence>
<dbReference type="InterPro" id="IPR000160">
    <property type="entry name" value="GGDEF_dom"/>
</dbReference>
<dbReference type="Proteomes" id="UP000821853">
    <property type="component" value="Unassembled WGS sequence"/>
</dbReference>
<dbReference type="AlphaFoldDB" id="A0A9J6FTZ8"/>
<dbReference type="NCBIfam" id="TIGR00254">
    <property type="entry name" value="GGDEF"/>
    <property type="match status" value="1"/>
</dbReference>
<dbReference type="InterPro" id="IPR043128">
    <property type="entry name" value="Rev_trsase/Diguanyl_cyclase"/>
</dbReference>
<dbReference type="GO" id="GO:0016829">
    <property type="term" value="F:lyase activity"/>
    <property type="evidence" value="ECO:0007669"/>
    <property type="project" value="UniProtKB-KW"/>
</dbReference>
<evidence type="ECO:0000259" key="3">
    <source>
        <dbReference type="PROSITE" id="PS50887"/>
    </source>
</evidence>
<dbReference type="InterPro" id="IPR029787">
    <property type="entry name" value="Nucleotide_cyclase"/>
</dbReference>
<accession>A0A9J6FTZ8</accession>
<protein>
    <recommendedName>
        <fullName evidence="3">GGDEF domain-containing protein</fullName>
    </recommendedName>
</protein>
<keyword evidence="2" id="KW-0175">Coiled coil</keyword>
<comment type="caution">
    <text evidence="4">The sequence shown here is derived from an EMBL/GenBank/DDBJ whole genome shotgun (WGS) entry which is preliminary data.</text>
</comment>
<reference evidence="4 5" key="1">
    <citation type="journal article" date="2020" name="Cell">
        <title>Large-Scale Comparative Analyses of Tick Genomes Elucidate Their Genetic Diversity and Vector Capacities.</title>
        <authorList>
            <consortium name="Tick Genome and Microbiome Consortium (TIGMIC)"/>
            <person name="Jia N."/>
            <person name="Wang J."/>
            <person name="Shi W."/>
            <person name="Du L."/>
            <person name="Sun Y."/>
            <person name="Zhan W."/>
            <person name="Jiang J.F."/>
            <person name="Wang Q."/>
            <person name="Zhang B."/>
            <person name="Ji P."/>
            <person name="Bell-Sakyi L."/>
            <person name="Cui X.M."/>
            <person name="Yuan T.T."/>
            <person name="Jiang B.G."/>
            <person name="Yang W.F."/>
            <person name="Lam T.T."/>
            <person name="Chang Q.C."/>
            <person name="Ding S.J."/>
            <person name="Wang X.J."/>
            <person name="Zhu J.G."/>
            <person name="Ruan X.D."/>
            <person name="Zhao L."/>
            <person name="Wei J.T."/>
            <person name="Ye R.Z."/>
            <person name="Que T.C."/>
            <person name="Du C.H."/>
            <person name="Zhou Y.H."/>
            <person name="Cheng J.X."/>
            <person name="Dai P.F."/>
            <person name="Guo W.B."/>
            <person name="Han X.H."/>
            <person name="Huang E.J."/>
            <person name="Li L.F."/>
            <person name="Wei W."/>
            <person name="Gao Y.C."/>
            <person name="Liu J.Z."/>
            <person name="Shao H.Z."/>
            <person name="Wang X."/>
            <person name="Wang C.C."/>
            <person name="Yang T.C."/>
            <person name="Huo Q.B."/>
            <person name="Li W."/>
            <person name="Chen H.Y."/>
            <person name="Chen S.E."/>
            <person name="Zhou L.G."/>
            <person name="Ni X.B."/>
            <person name="Tian J.H."/>
            <person name="Sheng Y."/>
            <person name="Liu T."/>
            <person name="Pan Y.S."/>
            <person name="Xia L.Y."/>
            <person name="Li J."/>
            <person name="Zhao F."/>
            <person name="Cao W.C."/>
        </authorList>
    </citation>
    <scope>NUCLEOTIDE SEQUENCE [LARGE SCALE GENOMIC DNA]</scope>
    <source>
        <strain evidence="4">HaeL-2018</strain>
    </source>
</reference>
<dbReference type="EMBL" id="JABSTR010000003">
    <property type="protein sequence ID" value="KAH9365588.1"/>
    <property type="molecule type" value="Genomic_DNA"/>
</dbReference>
<dbReference type="Pfam" id="PF00990">
    <property type="entry name" value="GGDEF"/>
    <property type="match status" value="1"/>
</dbReference>
<name>A0A9J6FTZ8_HAELO</name>
<evidence type="ECO:0000313" key="4">
    <source>
        <dbReference type="EMBL" id="KAH9365588.1"/>
    </source>
</evidence>
<organism evidence="4 5">
    <name type="scientific">Haemaphysalis longicornis</name>
    <name type="common">Bush tick</name>
    <dbReference type="NCBI Taxonomy" id="44386"/>
    <lineage>
        <taxon>Eukaryota</taxon>
        <taxon>Metazoa</taxon>
        <taxon>Ecdysozoa</taxon>
        <taxon>Arthropoda</taxon>
        <taxon>Chelicerata</taxon>
        <taxon>Arachnida</taxon>
        <taxon>Acari</taxon>
        <taxon>Parasitiformes</taxon>
        <taxon>Ixodida</taxon>
        <taxon>Ixodoidea</taxon>
        <taxon>Ixodidae</taxon>
        <taxon>Haemaphysalinae</taxon>
        <taxon>Haemaphysalis</taxon>
    </lineage>
</organism>
<feature type="coiled-coil region" evidence="2">
    <location>
        <begin position="165"/>
        <end position="192"/>
    </location>
</feature>
<dbReference type="PROSITE" id="PS50887">
    <property type="entry name" value="GGDEF"/>
    <property type="match status" value="1"/>
</dbReference>
<feature type="domain" description="GGDEF" evidence="3">
    <location>
        <begin position="36"/>
        <end position="185"/>
    </location>
</feature>